<dbReference type="Proteomes" id="UP000472355">
    <property type="component" value="Unassembled WGS sequence"/>
</dbReference>
<evidence type="ECO:0000313" key="1">
    <source>
        <dbReference type="EMBL" id="NFA43710.1"/>
    </source>
</evidence>
<dbReference type="EMBL" id="SGKU01000046">
    <property type="protein sequence ID" value="NFA43710.1"/>
    <property type="molecule type" value="Genomic_DNA"/>
</dbReference>
<organism evidence="1 2">
    <name type="scientific">Clostridium botulinum</name>
    <dbReference type="NCBI Taxonomy" id="1491"/>
    <lineage>
        <taxon>Bacteria</taxon>
        <taxon>Bacillati</taxon>
        <taxon>Bacillota</taxon>
        <taxon>Clostridia</taxon>
        <taxon>Eubacteriales</taxon>
        <taxon>Clostridiaceae</taxon>
        <taxon>Clostridium</taxon>
    </lineage>
</organism>
<comment type="caution">
    <text evidence="1">The sequence shown here is derived from an EMBL/GenBank/DDBJ whole genome shotgun (WGS) entry which is preliminary data.</text>
</comment>
<accession>A0A6M0SQX9</accession>
<sequence>MIMYKLNEINERIAEKDKNIKSILEKGENTIQADIQKYRAEKGAISTSKDLTEAGKEKELDKLSYGYYDKCVANGKILIQQISDEYDSAIERVKELKQFDDERKIVTDAKTKEIDVIKANTNLMYAAQVLNNIDKDYGHEELKNLLEHNQESEKIITLIKMKAYKLKKDNANSPELNDIIETINKLNIDYVEQLENKKVWDMEYYNNKEYPRIINRIPIKELFEVDKADIRKFDALNRGSKEGINRFIAK</sequence>
<dbReference type="AlphaFoldDB" id="A0A6M0SQX9"/>
<protein>
    <submittedName>
        <fullName evidence="1">Uncharacterized protein</fullName>
    </submittedName>
</protein>
<gene>
    <name evidence="1" type="ORF">EXM65_14360</name>
</gene>
<proteinExistence type="predicted"/>
<name>A0A6M0SQX9_CLOBO</name>
<reference evidence="1 2" key="1">
    <citation type="submission" date="2019-02" db="EMBL/GenBank/DDBJ databases">
        <title>Genome sequencing of Clostridium botulinum clinical isolates.</title>
        <authorList>
            <person name="Brunt J."/>
            <person name="Van Vliet A.H.M."/>
            <person name="Stringer S.C."/>
            <person name="Grant K.A."/>
            <person name="Carter A.C."/>
            <person name="Peck M.W."/>
        </authorList>
    </citation>
    <scope>NUCLEOTIDE SEQUENCE [LARGE SCALE GENOMIC DNA]</scope>
    <source>
        <strain evidence="1 2">H113700579</strain>
    </source>
</reference>
<evidence type="ECO:0000313" key="2">
    <source>
        <dbReference type="Proteomes" id="UP000472355"/>
    </source>
</evidence>